<keyword evidence="3" id="KW-1185">Reference proteome</keyword>
<accession>A0A918CXG5</accession>
<dbReference type="PANTHER" id="PTHR12461">
    <property type="entry name" value="HYPOXIA-INDUCIBLE FACTOR 1 ALPHA INHIBITOR-RELATED"/>
    <property type="match status" value="1"/>
</dbReference>
<organism evidence="2 3">
    <name type="scientific">Streptomyces fuscichromogenes</name>
    <dbReference type="NCBI Taxonomy" id="1324013"/>
    <lineage>
        <taxon>Bacteria</taxon>
        <taxon>Bacillati</taxon>
        <taxon>Actinomycetota</taxon>
        <taxon>Actinomycetes</taxon>
        <taxon>Kitasatosporales</taxon>
        <taxon>Streptomycetaceae</taxon>
        <taxon>Streptomyces</taxon>
    </lineage>
</organism>
<dbReference type="AlphaFoldDB" id="A0A918CXG5"/>
<reference evidence="2" key="1">
    <citation type="journal article" date="2014" name="Int. J. Syst. Evol. Microbiol.">
        <title>Complete genome sequence of Corynebacterium casei LMG S-19264T (=DSM 44701T), isolated from a smear-ripened cheese.</title>
        <authorList>
            <consortium name="US DOE Joint Genome Institute (JGI-PGF)"/>
            <person name="Walter F."/>
            <person name="Albersmeier A."/>
            <person name="Kalinowski J."/>
            <person name="Ruckert C."/>
        </authorList>
    </citation>
    <scope>NUCLEOTIDE SEQUENCE</scope>
    <source>
        <strain evidence="2">CGMCC 4.7110</strain>
    </source>
</reference>
<dbReference type="Gene3D" id="2.60.120.650">
    <property type="entry name" value="Cupin"/>
    <property type="match status" value="1"/>
</dbReference>
<dbReference type="RefSeq" id="WP_189269431.1">
    <property type="nucleotide sequence ID" value="NZ_BMML01000047.1"/>
</dbReference>
<dbReference type="InterPro" id="IPR003347">
    <property type="entry name" value="JmjC_dom"/>
</dbReference>
<evidence type="ECO:0000313" key="2">
    <source>
        <dbReference type="EMBL" id="GGN45479.1"/>
    </source>
</evidence>
<sequence length="259" mass="29238">MDDYSDGEEAGGGVDKAVRAELDVQRFDRDYFLPNKPVHITDLAFEWPALKKWSPEYFASEFRYKLTSVNFNEQGVFDANETAITGPVTRMRLPFSEAVSRITARRGGRYYMQQSELSGFGGLAADVRLPYLLDEPKELVATNLWFGGKGCKSPLHYDLGDNFLVQVFGGKRILLISPDSSTSVYPAIGQNLPHCSLVNVFDPDFRMYPEYERAHRRATPVELGPGEGLFIPHRWWHAVESTEVSASVNFWWTGSTLPT</sequence>
<dbReference type="EMBL" id="BMML01000047">
    <property type="protein sequence ID" value="GGN45479.1"/>
    <property type="molecule type" value="Genomic_DNA"/>
</dbReference>
<name>A0A918CXG5_9ACTN</name>
<dbReference type="SMART" id="SM00558">
    <property type="entry name" value="JmjC"/>
    <property type="match status" value="1"/>
</dbReference>
<proteinExistence type="predicted"/>
<dbReference type="PROSITE" id="PS51184">
    <property type="entry name" value="JMJC"/>
    <property type="match status" value="1"/>
</dbReference>
<dbReference type="PANTHER" id="PTHR12461:SF105">
    <property type="entry name" value="HYPOXIA-INDUCIBLE FACTOR 1-ALPHA INHIBITOR"/>
    <property type="match status" value="1"/>
</dbReference>
<dbReference type="Pfam" id="PF13621">
    <property type="entry name" value="Cupin_8"/>
    <property type="match status" value="1"/>
</dbReference>
<evidence type="ECO:0000313" key="3">
    <source>
        <dbReference type="Proteomes" id="UP000653411"/>
    </source>
</evidence>
<dbReference type="Proteomes" id="UP000653411">
    <property type="component" value="Unassembled WGS sequence"/>
</dbReference>
<dbReference type="SUPFAM" id="SSF51197">
    <property type="entry name" value="Clavaminate synthase-like"/>
    <property type="match status" value="1"/>
</dbReference>
<feature type="domain" description="JmjC" evidence="1">
    <location>
        <begin position="118"/>
        <end position="259"/>
    </location>
</feature>
<comment type="caution">
    <text evidence="2">The sequence shown here is derived from an EMBL/GenBank/DDBJ whole genome shotgun (WGS) entry which is preliminary data.</text>
</comment>
<evidence type="ECO:0000259" key="1">
    <source>
        <dbReference type="PROSITE" id="PS51184"/>
    </source>
</evidence>
<gene>
    <name evidence="2" type="ORF">GCM10011578_097470</name>
</gene>
<reference evidence="2" key="2">
    <citation type="submission" date="2020-09" db="EMBL/GenBank/DDBJ databases">
        <authorList>
            <person name="Sun Q."/>
            <person name="Zhou Y."/>
        </authorList>
    </citation>
    <scope>NUCLEOTIDE SEQUENCE</scope>
    <source>
        <strain evidence="2">CGMCC 4.7110</strain>
    </source>
</reference>
<dbReference type="InterPro" id="IPR041667">
    <property type="entry name" value="Cupin_8"/>
</dbReference>
<protein>
    <recommendedName>
        <fullName evidence="1">JmjC domain-containing protein</fullName>
    </recommendedName>
</protein>